<dbReference type="Gene3D" id="3.40.47.10">
    <property type="match status" value="2"/>
</dbReference>
<dbReference type="InterPro" id="IPR016039">
    <property type="entry name" value="Thiolase-like"/>
</dbReference>
<keyword evidence="10" id="KW-1185">Reference proteome</keyword>
<dbReference type="GO" id="GO:0016747">
    <property type="term" value="F:acyltransferase activity, transferring groups other than amino-acyl groups"/>
    <property type="evidence" value="ECO:0007669"/>
    <property type="project" value="InterPro"/>
</dbReference>
<evidence type="ECO:0000256" key="2">
    <source>
        <dbReference type="ARBA" id="ARBA00022679"/>
    </source>
</evidence>
<dbReference type="GO" id="GO:0016020">
    <property type="term" value="C:membrane"/>
    <property type="evidence" value="ECO:0007669"/>
    <property type="project" value="InterPro"/>
</dbReference>
<dbReference type="SUPFAM" id="SSF53901">
    <property type="entry name" value="Thiolase-like"/>
    <property type="match status" value="2"/>
</dbReference>
<dbReference type="PIRSF" id="PIRSF036417">
    <property type="entry name" value="3-ktacl-CoA_syn"/>
    <property type="match status" value="1"/>
</dbReference>
<feature type="domain" description="Beta-ketoacyl-[acyl-carrier-protein] synthase III C-terminal" evidence="8">
    <location>
        <begin position="448"/>
        <end position="496"/>
    </location>
</feature>
<dbReference type="InterPro" id="IPR013747">
    <property type="entry name" value="ACP_syn_III_C"/>
</dbReference>
<dbReference type="CDD" id="cd00831">
    <property type="entry name" value="CHS_like"/>
    <property type="match status" value="1"/>
</dbReference>
<feature type="transmembrane region" description="Helical" evidence="6">
    <location>
        <begin position="42"/>
        <end position="63"/>
    </location>
</feature>
<dbReference type="Pfam" id="PF08541">
    <property type="entry name" value="ACP_syn_III_C"/>
    <property type="match status" value="1"/>
</dbReference>
<keyword evidence="6" id="KW-1133">Transmembrane helix</keyword>
<dbReference type="InterPro" id="IPR013601">
    <property type="entry name" value="FAE1_typ3_polyketide_synth"/>
</dbReference>
<dbReference type="InterPro" id="IPR012392">
    <property type="entry name" value="3-ktacl-CoA_syn"/>
</dbReference>
<evidence type="ECO:0000256" key="3">
    <source>
        <dbReference type="ARBA" id="ARBA00023315"/>
    </source>
</evidence>
<name>A0AAV7E5F5_ARIFI</name>
<keyword evidence="3 4" id="KW-0012">Acyltransferase</keyword>
<evidence type="ECO:0000256" key="5">
    <source>
        <dbReference type="SAM" id="MobiDB-lite"/>
    </source>
</evidence>
<dbReference type="PANTHER" id="PTHR31561">
    <property type="entry name" value="3-KETOACYL-COA SYNTHASE"/>
    <property type="match status" value="1"/>
</dbReference>
<evidence type="ECO:0000256" key="4">
    <source>
        <dbReference type="PIRNR" id="PIRNR036417"/>
    </source>
</evidence>
<sequence length="523" mass="58268">MEGGGDDVGNTTQQHPIPMAAGSRRLPNLLQSVNLKHVKLGYHYLITHFLTLLLIPFMALILVKASQTNPDDVLELWTHLTQYDSVGVLVCSAALVFVSTVYFRSRPRPVYLVDFACFRAPDELRVPMSKFLECSRRAGDFDESALEFQRKILERSGMGDETRAPAPMHSLSRWSPSVGMAREESELAMFGAVDALFKNMNSARVKPKDIGVLVVSCSTFSPTPSLSAMIVNRYKLRGNVKSFNLGGMGCSAGVIAVDLARDILQVHGGTYALVVSTENITQNWYFGNKKSMLITNCLFRMGAAAVLLSNKPSDRARSKYKLVHVVRTHRGADDRAFRCIKQEEDETGMAGFSLPRDLMTIAGDALKTNITTLGPLVLHYQREAPLLRQPRRQKDNKLQINQALYPRFQAGVRALLHPRWGKSRDRRGGEEPPASPRRRGSLVEASRMTLHRFGNVSASSIWYEVAYIESKGRMRKGDRVWQIALGSGFKCNSAVWVAVRDVEPSPGSAWKDCITRYPAQLPP</sequence>
<dbReference type="Proteomes" id="UP000825729">
    <property type="component" value="Unassembled WGS sequence"/>
</dbReference>
<keyword evidence="2 4" id="KW-0808">Transferase</keyword>
<feature type="domain" description="FAE" evidence="7">
    <location>
        <begin position="102"/>
        <end position="381"/>
    </location>
</feature>
<gene>
    <name evidence="9" type="ORF">H6P81_014779</name>
</gene>
<evidence type="ECO:0000259" key="7">
    <source>
        <dbReference type="Pfam" id="PF08392"/>
    </source>
</evidence>
<keyword evidence="6" id="KW-0472">Membrane</keyword>
<comment type="caution">
    <text evidence="9">The sequence shown here is derived from an EMBL/GenBank/DDBJ whole genome shotgun (WGS) entry which is preliminary data.</text>
</comment>
<organism evidence="9 10">
    <name type="scientific">Aristolochia fimbriata</name>
    <name type="common">White veined hardy Dutchman's pipe vine</name>
    <dbReference type="NCBI Taxonomy" id="158543"/>
    <lineage>
        <taxon>Eukaryota</taxon>
        <taxon>Viridiplantae</taxon>
        <taxon>Streptophyta</taxon>
        <taxon>Embryophyta</taxon>
        <taxon>Tracheophyta</taxon>
        <taxon>Spermatophyta</taxon>
        <taxon>Magnoliopsida</taxon>
        <taxon>Magnoliidae</taxon>
        <taxon>Piperales</taxon>
        <taxon>Aristolochiaceae</taxon>
        <taxon>Aristolochia</taxon>
    </lineage>
</organism>
<proteinExistence type="inferred from homology"/>
<evidence type="ECO:0000313" key="9">
    <source>
        <dbReference type="EMBL" id="KAG9443439.1"/>
    </source>
</evidence>
<reference evidence="9 10" key="1">
    <citation type="submission" date="2021-07" db="EMBL/GenBank/DDBJ databases">
        <title>The Aristolochia fimbriata genome: insights into angiosperm evolution, floral development and chemical biosynthesis.</title>
        <authorList>
            <person name="Jiao Y."/>
        </authorList>
    </citation>
    <scope>NUCLEOTIDE SEQUENCE [LARGE SCALE GENOMIC DNA]</scope>
    <source>
        <strain evidence="9">IBCAS-2021</strain>
        <tissue evidence="9">Leaf</tissue>
    </source>
</reference>
<dbReference type="AlphaFoldDB" id="A0AAV7E5F5"/>
<evidence type="ECO:0000256" key="6">
    <source>
        <dbReference type="SAM" id="Phobius"/>
    </source>
</evidence>
<protein>
    <recommendedName>
        <fullName evidence="4">3-ketoacyl-CoA synthase</fullName>
        <ecNumber evidence="4">2.3.1.-</ecNumber>
    </recommendedName>
</protein>
<evidence type="ECO:0000259" key="8">
    <source>
        <dbReference type="Pfam" id="PF08541"/>
    </source>
</evidence>
<evidence type="ECO:0000256" key="1">
    <source>
        <dbReference type="ARBA" id="ARBA00005531"/>
    </source>
</evidence>
<dbReference type="EC" id="2.3.1.-" evidence="4"/>
<comment type="similarity">
    <text evidence="1 4">Belongs to the thiolase-like superfamily. Chalcone/stilbene synthases family.</text>
</comment>
<evidence type="ECO:0000313" key="10">
    <source>
        <dbReference type="Proteomes" id="UP000825729"/>
    </source>
</evidence>
<dbReference type="Pfam" id="PF08392">
    <property type="entry name" value="FAE1_CUT1_RppA"/>
    <property type="match status" value="1"/>
</dbReference>
<keyword evidence="6" id="KW-0812">Transmembrane</keyword>
<accession>A0AAV7E5F5</accession>
<feature type="transmembrane region" description="Helical" evidence="6">
    <location>
        <begin position="83"/>
        <end position="103"/>
    </location>
</feature>
<dbReference type="EMBL" id="JAINDJ010000006">
    <property type="protein sequence ID" value="KAG9443439.1"/>
    <property type="molecule type" value="Genomic_DNA"/>
</dbReference>
<dbReference type="GO" id="GO:0006633">
    <property type="term" value="P:fatty acid biosynthetic process"/>
    <property type="evidence" value="ECO:0007669"/>
    <property type="project" value="InterPro"/>
</dbReference>
<comment type="pathway">
    <text evidence="4">Lipid metabolism; fatty acid biosynthesis.</text>
</comment>
<feature type="region of interest" description="Disordered" evidence="5">
    <location>
        <begin position="419"/>
        <end position="441"/>
    </location>
</feature>